<evidence type="ECO:0000313" key="2">
    <source>
        <dbReference type="Proteomes" id="UP001324115"/>
    </source>
</evidence>
<proteinExistence type="predicted"/>
<name>A0AAN7IPM8_QUERU</name>
<protein>
    <submittedName>
        <fullName evidence="1">Uncharacterized protein</fullName>
    </submittedName>
</protein>
<comment type="caution">
    <text evidence="1">The sequence shown here is derived from an EMBL/GenBank/DDBJ whole genome shotgun (WGS) entry which is preliminary data.</text>
</comment>
<dbReference type="EMBL" id="JAXUIC010000006">
    <property type="protein sequence ID" value="KAK4585084.1"/>
    <property type="molecule type" value="Genomic_DNA"/>
</dbReference>
<dbReference type="Proteomes" id="UP001324115">
    <property type="component" value="Unassembled WGS sequence"/>
</dbReference>
<accession>A0AAN7IPM8</accession>
<evidence type="ECO:0000313" key="1">
    <source>
        <dbReference type="EMBL" id="KAK4585084.1"/>
    </source>
</evidence>
<organism evidence="1 2">
    <name type="scientific">Quercus rubra</name>
    <name type="common">Northern red oak</name>
    <name type="synonym">Quercus borealis</name>
    <dbReference type="NCBI Taxonomy" id="3512"/>
    <lineage>
        <taxon>Eukaryota</taxon>
        <taxon>Viridiplantae</taxon>
        <taxon>Streptophyta</taxon>
        <taxon>Embryophyta</taxon>
        <taxon>Tracheophyta</taxon>
        <taxon>Spermatophyta</taxon>
        <taxon>Magnoliopsida</taxon>
        <taxon>eudicotyledons</taxon>
        <taxon>Gunneridae</taxon>
        <taxon>Pentapetalae</taxon>
        <taxon>rosids</taxon>
        <taxon>fabids</taxon>
        <taxon>Fagales</taxon>
        <taxon>Fagaceae</taxon>
        <taxon>Quercus</taxon>
    </lineage>
</organism>
<sequence length="101" mass="11410">MEKDGPNKHFSPLSEEPNSLNVLREYDRFLLGASDPISSGERSELLPSLSPSISDVTLNPRLTLHLRSEACFGNWNPFISHNLYQSGSQKRKNSVYLSFSR</sequence>
<keyword evidence="2" id="KW-1185">Reference proteome</keyword>
<dbReference type="AlphaFoldDB" id="A0AAN7IPM8"/>
<reference evidence="1 2" key="1">
    <citation type="journal article" date="2023" name="G3 (Bethesda)">
        <title>A haplotype-resolved chromosome-scale genome for Quercus rubra L. provides insights into the genetics of adaptive traits for red oak species.</title>
        <authorList>
            <person name="Kapoor B."/>
            <person name="Jenkins J."/>
            <person name="Schmutz J."/>
            <person name="Zhebentyayeva T."/>
            <person name="Kuelheim C."/>
            <person name="Coggeshall M."/>
            <person name="Heim C."/>
            <person name="Lasky J.R."/>
            <person name="Leites L."/>
            <person name="Islam-Faridi N."/>
            <person name="Romero-Severson J."/>
            <person name="DeLeo V.L."/>
            <person name="Lucas S.M."/>
            <person name="Lazic D."/>
            <person name="Gailing O."/>
            <person name="Carlson J."/>
            <person name="Staton M."/>
        </authorList>
    </citation>
    <scope>NUCLEOTIDE SEQUENCE [LARGE SCALE GENOMIC DNA]</scope>
    <source>
        <strain evidence="1">Pseudo-F2</strain>
    </source>
</reference>
<gene>
    <name evidence="1" type="ORF">RGQ29_022667</name>
</gene>